<reference evidence="3 4" key="1">
    <citation type="journal article" date="2018" name="Mol. Biol. Evol.">
        <title>Broad Genomic Sampling Reveals a Smut Pathogenic Ancestry of the Fungal Clade Ustilaginomycotina.</title>
        <authorList>
            <person name="Kijpornyongpan T."/>
            <person name="Mondo S.J."/>
            <person name="Barry K."/>
            <person name="Sandor L."/>
            <person name="Lee J."/>
            <person name="Lipzen A."/>
            <person name="Pangilinan J."/>
            <person name="LaButti K."/>
            <person name="Hainaut M."/>
            <person name="Henrissat B."/>
            <person name="Grigoriev I.V."/>
            <person name="Spatafora J.W."/>
            <person name="Aime M.C."/>
        </authorList>
    </citation>
    <scope>NUCLEOTIDE SEQUENCE [LARGE SCALE GENOMIC DNA]</scope>
    <source>
        <strain evidence="3 4">MCA 4718</strain>
    </source>
</reference>
<dbReference type="Proteomes" id="UP000245942">
    <property type="component" value="Unassembled WGS sequence"/>
</dbReference>
<evidence type="ECO:0000256" key="1">
    <source>
        <dbReference type="SAM" id="MobiDB-lite"/>
    </source>
</evidence>
<feature type="signal peptide" evidence="2">
    <location>
        <begin position="1"/>
        <end position="25"/>
    </location>
</feature>
<evidence type="ECO:0000256" key="2">
    <source>
        <dbReference type="SAM" id="SignalP"/>
    </source>
</evidence>
<organism evidence="3 4">
    <name type="scientific">Pseudomicrostroma glucosiphilum</name>
    <dbReference type="NCBI Taxonomy" id="1684307"/>
    <lineage>
        <taxon>Eukaryota</taxon>
        <taxon>Fungi</taxon>
        <taxon>Dikarya</taxon>
        <taxon>Basidiomycota</taxon>
        <taxon>Ustilaginomycotina</taxon>
        <taxon>Exobasidiomycetes</taxon>
        <taxon>Microstromatales</taxon>
        <taxon>Microstromatales incertae sedis</taxon>
        <taxon>Pseudomicrostroma</taxon>
    </lineage>
</organism>
<feature type="compositionally biased region" description="Pro residues" evidence="1">
    <location>
        <begin position="176"/>
        <end position="185"/>
    </location>
</feature>
<sequence length="185" mass="20220">MQLPALWKTLLVVLLSSTCAILVSSSPIGVLGLAKGDLQIRSDKTPLWDLARRRGESGPVAAADPPPGHKHGRRDGDTGEFPSSPPPRIGHPRRDEYEDPYPPHSNGRRDGDTGEFPSSPPPPPPRLGHGRRQTYEDPWSHAPKDNPLVPWRHIPRVSGPNHPHGRRDGDTGEFPSSPPPRLGHP</sequence>
<name>A0A316U1M8_9BASI</name>
<accession>A0A316U1M8</accession>
<dbReference type="EMBL" id="KZ819336">
    <property type="protein sequence ID" value="PWN18391.1"/>
    <property type="molecule type" value="Genomic_DNA"/>
</dbReference>
<feature type="region of interest" description="Disordered" evidence="1">
    <location>
        <begin position="54"/>
        <end position="185"/>
    </location>
</feature>
<keyword evidence="4" id="KW-1185">Reference proteome</keyword>
<dbReference type="AlphaFoldDB" id="A0A316U1M8"/>
<evidence type="ECO:0000313" key="4">
    <source>
        <dbReference type="Proteomes" id="UP000245942"/>
    </source>
</evidence>
<feature type="compositionally biased region" description="Basic and acidic residues" evidence="1">
    <location>
        <begin position="133"/>
        <end position="144"/>
    </location>
</feature>
<feature type="chain" id="PRO_5016362494" evidence="2">
    <location>
        <begin position="26"/>
        <end position="185"/>
    </location>
</feature>
<dbReference type="GeneID" id="37016271"/>
<evidence type="ECO:0000313" key="3">
    <source>
        <dbReference type="EMBL" id="PWN18391.1"/>
    </source>
</evidence>
<gene>
    <name evidence="3" type="ORF">BCV69DRAFT_301193</name>
</gene>
<protein>
    <submittedName>
        <fullName evidence="3">Uncharacterized protein</fullName>
    </submittedName>
</protein>
<keyword evidence="2" id="KW-0732">Signal</keyword>
<dbReference type="RefSeq" id="XP_025345551.1">
    <property type="nucleotide sequence ID" value="XM_025494537.1"/>
</dbReference>
<proteinExistence type="predicted"/>